<gene>
    <name evidence="1" type="ORF">BOLC1T03828H</name>
</gene>
<dbReference type="PANTHER" id="PTHR31286">
    <property type="entry name" value="GLYCINE-RICH CELL WALL STRUCTURAL PROTEIN 1.8-LIKE"/>
    <property type="match status" value="1"/>
</dbReference>
<name>A0A3P6GBE2_BRAOL</name>
<organism evidence="1">
    <name type="scientific">Brassica oleracea</name>
    <name type="common">Wild cabbage</name>
    <dbReference type="NCBI Taxonomy" id="3712"/>
    <lineage>
        <taxon>Eukaryota</taxon>
        <taxon>Viridiplantae</taxon>
        <taxon>Streptophyta</taxon>
        <taxon>Embryophyta</taxon>
        <taxon>Tracheophyta</taxon>
        <taxon>Spermatophyta</taxon>
        <taxon>Magnoliopsida</taxon>
        <taxon>eudicotyledons</taxon>
        <taxon>Gunneridae</taxon>
        <taxon>Pentapetalae</taxon>
        <taxon>rosids</taxon>
        <taxon>malvids</taxon>
        <taxon>Brassicales</taxon>
        <taxon>Brassicaceae</taxon>
        <taxon>Brassiceae</taxon>
        <taxon>Brassica</taxon>
    </lineage>
</organism>
<dbReference type="InterPro" id="IPR040256">
    <property type="entry name" value="At4g02000-like"/>
</dbReference>
<dbReference type="AlphaFoldDB" id="A0A3P6GBE2"/>
<sequence length="125" mass="14214">MWNIAGVPMIVTKWSPRSEEEKQEEEAIPMWVHLHRVPLHMYSWESLSFITSAVGFPVKLHPETIACSNLEVAKVFAKVDVAKALSKEINFSKNGKEFGVEFLFFHGSHRDARCVISGAIQKQFV</sequence>
<accession>A0A3P6GBE2</accession>
<proteinExistence type="predicted"/>
<dbReference type="EMBL" id="LR031878">
    <property type="protein sequence ID" value="VDD51439.1"/>
    <property type="molecule type" value="Genomic_DNA"/>
</dbReference>
<reference evidence="1" key="1">
    <citation type="submission" date="2018-11" db="EMBL/GenBank/DDBJ databases">
        <authorList>
            <consortium name="Genoscope - CEA"/>
            <person name="William W."/>
        </authorList>
    </citation>
    <scope>NUCLEOTIDE SEQUENCE</scope>
</reference>
<protein>
    <submittedName>
        <fullName evidence="1">Uncharacterized protein</fullName>
    </submittedName>
</protein>
<dbReference type="PANTHER" id="PTHR31286:SF148">
    <property type="entry name" value="DUF4283 DOMAIN-CONTAINING PROTEIN"/>
    <property type="match status" value="1"/>
</dbReference>
<evidence type="ECO:0000313" key="1">
    <source>
        <dbReference type="EMBL" id="VDD51439.1"/>
    </source>
</evidence>